<evidence type="ECO:0000256" key="8">
    <source>
        <dbReference type="SAM" id="Phobius"/>
    </source>
</evidence>
<keyword evidence="4" id="KW-1003">Cell membrane</keyword>
<keyword evidence="3" id="KW-0813">Transport</keyword>
<feature type="transmembrane region" description="Helical" evidence="8">
    <location>
        <begin position="172"/>
        <end position="193"/>
    </location>
</feature>
<protein>
    <submittedName>
        <fullName evidence="9">Iron-siderophore ABC transporter permease</fullName>
    </submittedName>
</protein>
<feature type="transmembrane region" description="Helical" evidence="8">
    <location>
        <begin position="111"/>
        <end position="134"/>
    </location>
</feature>
<dbReference type="PANTHER" id="PTHR30472">
    <property type="entry name" value="FERRIC ENTEROBACTIN TRANSPORT SYSTEM PERMEASE PROTEIN"/>
    <property type="match status" value="1"/>
</dbReference>
<feature type="transmembrane region" description="Helical" evidence="8">
    <location>
        <begin position="328"/>
        <end position="349"/>
    </location>
</feature>
<dbReference type="GO" id="GO:0033214">
    <property type="term" value="P:siderophore-iron import into cell"/>
    <property type="evidence" value="ECO:0007669"/>
    <property type="project" value="TreeGrafter"/>
</dbReference>
<comment type="similarity">
    <text evidence="2">Belongs to the binding-protein-dependent transport system permease family. FecCD subfamily.</text>
</comment>
<name>A0A510X9U9_9GAMM</name>
<dbReference type="Gene3D" id="1.10.3470.10">
    <property type="entry name" value="ABC transporter involved in vitamin B12 uptake, BtuC"/>
    <property type="match status" value="1"/>
</dbReference>
<keyword evidence="7 8" id="KW-0472">Membrane</keyword>
<evidence type="ECO:0000256" key="4">
    <source>
        <dbReference type="ARBA" id="ARBA00022475"/>
    </source>
</evidence>
<organism evidence="9 10">
    <name type="scientific">Bisbaumannia pacifica</name>
    <dbReference type="NCBI Taxonomy" id="77098"/>
    <lineage>
        <taxon>Bacteria</taxon>
        <taxon>Pseudomonadati</taxon>
        <taxon>Pseudomonadota</taxon>
        <taxon>Gammaproteobacteria</taxon>
        <taxon>Oceanospirillales</taxon>
        <taxon>Halomonadaceae</taxon>
        <taxon>Bisbaumannia</taxon>
    </lineage>
</organism>
<comment type="caution">
    <text evidence="9">The sequence shown here is derived from an EMBL/GenBank/DDBJ whole genome shotgun (WGS) entry which is preliminary data.</text>
</comment>
<feature type="transmembrane region" description="Helical" evidence="8">
    <location>
        <begin position="260"/>
        <end position="287"/>
    </location>
</feature>
<dbReference type="SUPFAM" id="SSF81345">
    <property type="entry name" value="ABC transporter involved in vitamin B12 uptake, BtuC"/>
    <property type="match status" value="1"/>
</dbReference>
<dbReference type="PANTHER" id="PTHR30472:SF25">
    <property type="entry name" value="ABC TRANSPORTER PERMEASE PROTEIN MJ0876-RELATED"/>
    <property type="match status" value="1"/>
</dbReference>
<feature type="transmembrane region" description="Helical" evidence="8">
    <location>
        <begin position="213"/>
        <end position="239"/>
    </location>
</feature>
<reference evidence="9 10" key="1">
    <citation type="submission" date="2019-07" db="EMBL/GenBank/DDBJ databases">
        <title>Whole genome shotgun sequence of Halomonas pacifica NBRC 102220.</title>
        <authorList>
            <person name="Hosoyama A."/>
            <person name="Uohara A."/>
            <person name="Ohji S."/>
            <person name="Ichikawa N."/>
        </authorList>
    </citation>
    <scope>NUCLEOTIDE SEQUENCE [LARGE SCALE GENOMIC DNA]</scope>
    <source>
        <strain evidence="9 10">NBRC 102220</strain>
    </source>
</reference>
<feature type="transmembrane region" description="Helical" evidence="8">
    <location>
        <begin position="140"/>
        <end position="160"/>
    </location>
</feature>
<keyword evidence="6 8" id="KW-1133">Transmembrane helix</keyword>
<keyword evidence="10" id="KW-1185">Reference proteome</keyword>
<dbReference type="EMBL" id="BJUK01000021">
    <property type="protein sequence ID" value="GEK47791.1"/>
    <property type="molecule type" value="Genomic_DNA"/>
</dbReference>
<evidence type="ECO:0000256" key="5">
    <source>
        <dbReference type="ARBA" id="ARBA00022692"/>
    </source>
</evidence>
<dbReference type="CDD" id="cd06550">
    <property type="entry name" value="TM_ABC_iron-siderophores_like"/>
    <property type="match status" value="1"/>
</dbReference>
<dbReference type="InterPro" id="IPR000522">
    <property type="entry name" value="ABC_transptr_permease_BtuC"/>
</dbReference>
<dbReference type="RefSeq" id="WP_146803131.1">
    <property type="nucleotide sequence ID" value="NZ_BJUK01000021.1"/>
</dbReference>
<accession>A0A510X9U9</accession>
<dbReference type="OrthoDB" id="9055647at2"/>
<dbReference type="GO" id="GO:0022857">
    <property type="term" value="F:transmembrane transporter activity"/>
    <property type="evidence" value="ECO:0007669"/>
    <property type="project" value="InterPro"/>
</dbReference>
<dbReference type="Pfam" id="PF01032">
    <property type="entry name" value="FecCD"/>
    <property type="match status" value="1"/>
</dbReference>
<evidence type="ECO:0000313" key="10">
    <source>
        <dbReference type="Proteomes" id="UP000321275"/>
    </source>
</evidence>
<dbReference type="Proteomes" id="UP000321275">
    <property type="component" value="Unassembled WGS sequence"/>
</dbReference>
<evidence type="ECO:0000256" key="1">
    <source>
        <dbReference type="ARBA" id="ARBA00004651"/>
    </source>
</evidence>
<feature type="transmembrane region" description="Helical" evidence="8">
    <location>
        <begin position="27"/>
        <end position="46"/>
    </location>
</feature>
<sequence>MNLEASGDAGQVALNTGFHRREARHRAWLLAGLGLLLVSFLADLLLGPGNHPPGEVLRALWQPQQASPLVRITLWQIRLPTALLALLAGAGLAVAGAQMQTVLDNPLADPFTLGLASAASFGAALAVVAGISLLPLAGHLAAAGNAFVFSLLAAGAIHLLGRLRGVGLDTLVLLGIATMFTFNALLGLLQYLASPDALQQLVFWSLGSLARPSGLKLGLIAGVLVACLLLCRCLGWQLSALRLGRVSAQAMGVRVDRLRLGVLAAMALLTAVVVAAVGTIGFVGLVAPHMARLLVGEQQRHFLPLSALCGASLMCIADLASKLVVPGLVLPIGIITALAGLPAFFLLILRRRRSS</sequence>
<gene>
    <name evidence="9" type="ORF">HPA02_20740</name>
</gene>
<keyword evidence="5 8" id="KW-0812">Transmembrane</keyword>
<proteinExistence type="inferred from homology"/>
<evidence type="ECO:0000256" key="3">
    <source>
        <dbReference type="ARBA" id="ARBA00022448"/>
    </source>
</evidence>
<evidence type="ECO:0000256" key="6">
    <source>
        <dbReference type="ARBA" id="ARBA00022989"/>
    </source>
</evidence>
<feature type="transmembrane region" description="Helical" evidence="8">
    <location>
        <begin position="77"/>
        <end position="99"/>
    </location>
</feature>
<comment type="subcellular location">
    <subcellularLocation>
        <location evidence="1">Cell membrane</location>
        <topology evidence="1">Multi-pass membrane protein</topology>
    </subcellularLocation>
</comment>
<dbReference type="AlphaFoldDB" id="A0A510X9U9"/>
<evidence type="ECO:0000313" key="9">
    <source>
        <dbReference type="EMBL" id="GEK47791.1"/>
    </source>
</evidence>
<evidence type="ECO:0000256" key="7">
    <source>
        <dbReference type="ARBA" id="ARBA00023136"/>
    </source>
</evidence>
<evidence type="ECO:0000256" key="2">
    <source>
        <dbReference type="ARBA" id="ARBA00007935"/>
    </source>
</evidence>
<dbReference type="InterPro" id="IPR037294">
    <property type="entry name" value="ABC_BtuC-like"/>
</dbReference>
<dbReference type="GO" id="GO:0005886">
    <property type="term" value="C:plasma membrane"/>
    <property type="evidence" value="ECO:0007669"/>
    <property type="project" value="UniProtKB-SubCell"/>
</dbReference>